<dbReference type="RefSeq" id="WP_141447769.1">
    <property type="nucleotide sequence ID" value="NZ_CP041217.1"/>
</dbReference>
<dbReference type="Proteomes" id="UP000316968">
    <property type="component" value="Chromosome"/>
</dbReference>
<name>A0A4Y6UU64_SACBS</name>
<protein>
    <submittedName>
        <fullName evidence="1">Uncharacterized protein</fullName>
    </submittedName>
</protein>
<organism evidence="1 2">
    <name type="scientific">Saccharibacillus brassicae</name>
    <dbReference type="NCBI Taxonomy" id="2583377"/>
    <lineage>
        <taxon>Bacteria</taxon>
        <taxon>Bacillati</taxon>
        <taxon>Bacillota</taxon>
        <taxon>Bacilli</taxon>
        <taxon>Bacillales</taxon>
        <taxon>Paenibacillaceae</taxon>
        <taxon>Saccharibacillus</taxon>
    </lineage>
</organism>
<sequence>MEKCLVVAATRSSFSFKENANYKFVIGDIKVGFKKISDERDQAFTGLKYGWIIQLELNADGIESAITLANNLIDFFLSTISLESGLETHEKKLLIVLDTSNEVKEREFRQFFYDQSFSRGDTIEVSEFTEHVGAIWLRYEGKDRDRFLRALHWFRKGLNEGDVLDQFLAFWQGVETLNPLLIEHFGCEKTGYEQIEKTCCVTGNVFYEMRTTKQGMEELVKHIGLEGEAWKQISKARNGISHGFKSLKDVQAECEYLMPKIAELLYKGILLLLNRSEKDTTLKNLSYISPLKLGEVHFIDVIIKEEDVEKLLSDYYPYFQMSMELAPQEDGYISEAKFSAKLESECVLLSLSASGRGLRMEHLSEDEG</sequence>
<keyword evidence="2" id="KW-1185">Reference proteome</keyword>
<reference evidence="1 2" key="1">
    <citation type="submission" date="2019-06" db="EMBL/GenBank/DDBJ databases">
        <title>Saccharibacillus brassicae sp. nov., an endophytic bacterium isolated from Chinese cabbage seeds (Brassica pekinensis).</title>
        <authorList>
            <person name="Jiang L."/>
            <person name="Lee J."/>
            <person name="Kim S.W."/>
        </authorList>
    </citation>
    <scope>NUCLEOTIDE SEQUENCE [LARGE SCALE GENOMIC DNA]</scope>
    <source>
        <strain evidence="2">KCTC 43072 / ATSA2</strain>
    </source>
</reference>
<dbReference type="OrthoDB" id="1418816at2"/>
<dbReference type="AlphaFoldDB" id="A0A4Y6UU64"/>
<dbReference type="KEGG" id="saca:FFV09_10380"/>
<gene>
    <name evidence="1" type="ORF">FFV09_10380</name>
</gene>
<proteinExistence type="predicted"/>
<evidence type="ECO:0000313" key="2">
    <source>
        <dbReference type="Proteomes" id="UP000316968"/>
    </source>
</evidence>
<dbReference type="EMBL" id="CP041217">
    <property type="protein sequence ID" value="QDH21222.1"/>
    <property type="molecule type" value="Genomic_DNA"/>
</dbReference>
<accession>A0A4Y6UU64</accession>
<evidence type="ECO:0000313" key="1">
    <source>
        <dbReference type="EMBL" id="QDH21222.1"/>
    </source>
</evidence>